<dbReference type="Gene3D" id="3.40.50.10470">
    <property type="entry name" value="Translation initiation factor eif-2b, domain 2"/>
    <property type="match status" value="1"/>
</dbReference>
<dbReference type="Pfam" id="PF01008">
    <property type="entry name" value="IF-2B"/>
    <property type="match status" value="1"/>
</dbReference>
<sequence>MSAQSRLQAIVWNRPKLTILNQLLLPHSSEYIEIPDSAAGHHAIVTMQTRGAPAIAIVAALALAAEVSAQTFGSDDEARQFIHAKLDYLSTSRPTAVNLFDAITKLKKLTNTCSNVAAAYVDAAEQMLADDISDNKAIGANGAAFIERRRPETVPRIKVLTHCNTGALATAGHGTALGIIRSLYQKDGSVLEHGARLTAYELKEEGIPSTLVCDSAVSALLRSDPSIRAIVVGADRIGTYQLAITAKFHGVDFIVAAPVTSIDLGLKSGRDIVIEERNMDEITQTAGFVSESIGGELVRQTLQVAPVGTNAWNPSFDVTPAELITAVVTEKGVFEKRGAEFDLVSDIAKA</sequence>
<dbReference type="RefSeq" id="XP_040739775.1">
    <property type="nucleotide sequence ID" value="XM_040890703.1"/>
</dbReference>
<keyword evidence="5" id="KW-0396">Initiation factor</keyword>
<evidence type="ECO:0000256" key="2">
    <source>
        <dbReference type="ARBA" id="ARBA00023167"/>
    </source>
</evidence>
<evidence type="ECO:0000256" key="4">
    <source>
        <dbReference type="RuleBase" id="RU003814"/>
    </source>
</evidence>
<dbReference type="GeneID" id="63807351"/>
<evidence type="ECO:0000256" key="1">
    <source>
        <dbReference type="ARBA" id="ARBA00007251"/>
    </source>
</evidence>
<evidence type="ECO:0000256" key="3">
    <source>
        <dbReference type="ARBA" id="ARBA00023235"/>
    </source>
</evidence>
<dbReference type="InterPro" id="IPR011559">
    <property type="entry name" value="Initiation_fac_2B_a/b/d"/>
</dbReference>
<comment type="caution">
    <text evidence="5">The sequence shown here is derived from an EMBL/GenBank/DDBJ whole genome shotgun (WGS) entry which is preliminary data.</text>
</comment>
<dbReference type="NCBIfam" id="TIGR00512">
    <property type="entry name" value="salvage_mtnA"/>
    <property type="match status" value="1"/>
</dbReference>
<dbReference type="InterPro" id="IPR037171">
    <property type="entry name" value="NagB/RpiA_transferase-like"/>
</dbReference>
<gene>
    <name evidence="5" type="ORF">DL89DRAFT_296002</name>
</gene>
<dbReference type="STRING" id="61395.A0A1Y1VXX9"/>
<dbReference type="SUPFAM" id="SSF100950">
    <property type="entry name" value="NagB/RpiA/CoA transferase-like"/>
    <property type="match status" value="1"/>
</dbReference>
<evidence type="ECO:0000313" key="6">
    <source>
        <dbReference type="Proteomes" id="UP000193922"/>
    </source>
</evidence>
<dbReference type="Proteomes" id="UP000193922">
    <property type="component" value="Unassembled WGS sequence"/>
</dbReference>
<protein>
    <submittedName>
        <fullName evidence="5">Putative translation initiation factor</fullName>
    </submittedName>
</protein>
<dbReference type="GO" id="GO:0003743">
    <property type="term" value="F:translation initiation factor activity"/>
    <property type="evidence" value="ECO:0007669"/>
    <property type="project" value="UniProtKB-KW"/>
</dbReference>
<keyword evidence="2" id="KW-0486">Methionine biosynthesis</keyword>
<dbReference type="NCBIfam" id="NF004326">
    <property type="entry name" value="PRK05720.1"/>
    <property type="match status" value="1"/>
</dbReference>
<comment type="similarity">
    <text evidence="1 4">Belongs to the eIF-2B alpha/beta/delta subunits family.</text>
</comment>
<keyword evidence="3" id="KW-0413">Isomerase</keyword>
<accession>A0A1Y1VXX9</accession>
<dbReference type="Gene3D" id="1.20.120.420">
    <property type="entry name" value="translation initiation factor eif-2b, domain 1"/>
    <property type="match status" value="1"/>
</dbReference>
<proteinExistence type="inferred from homology"/>
<keyword evidence="2" id="KW-0028">Amino-acid biosynthesis</keyword>
<dbReference type="GO" id="GO:0019509">
    <property type="term" value="P:L-methionine salvage from methylthioadenosine"/>
    <property type="evidence" value="ECO:0007669"/>
    <property type="project" value="TreeGrafter"/>
</dbReference>
<dbReference type="InterPro" id="IPR042529">
    <property type="entry name" value="IF_2B-like_C"/>
</dbReference>
<dbReference type="NCBIfam" id="TIGR00524">
    <property type="entry name" value="eIF-2B_rel"/>
    <property type="match status" value="1"/>
</dbReference>
<keyword evidence="6" id="KW-1185">Reference proteome</keyword>
<dbReference type="PANTHER" id="PTHR43475:SF1">
    <property type="entry name" value="METHYLTHIORIBOSE-1-PHOSPHATE ISOMERASE"/>
    <property type="match status" value="1"/>
</dbReference>
<dbReference type="InterPro" id="IPR027363">
    <property type="entry name" value="M1Pi_N"/>
</dbReference>
<dbReference type="FunFam" id="1.20.120.420:FF:000003">
    <property type="entry name" value="Methylthioribose-1-phosphate isomerase"/>
    <property type="match status" value="1"/>
</dbReference>
<name>A0A1Y1VXX9_9FUNG</name>
<dbReference type="InterPro" id="IPR000649">
    <property type="entry name" value="IF-2B-related"/>
</dbReference>
<reference evidence="5 6" key="1">
    <citation type="submission" date="2016-07" db="EMBL/GenBank/DDBJ databases">
        <title>Pervasive Adenine N6-methylation of Active Genes in Fungi.</title>
        <authorList>
            <consortium name="DOE Joint Genome Institute"/>
            <person name="Mondo S.J."/>
            <person name="Dannebaum R.O."/>
            <person name="Kuo R.C."/>
            <person name="Labutti K."/>
            <person name="Haridas S."/>
            <person name="Kuo A."/>
            <person name="Salamov A."/>
            <person name="Ahrendt S.R."/>
            <person name="Lipzen A."/>
            <person name="Sullivan W."/>
            <person name="Andreopoulos W.B."/>
            <person name="Clum A."/>
            <person name="Lindquist E."/>
            <person name="Daum C."/>
            <person name="Ramamoorthy G.K."/>
            <person name="Gryganskyi A."/>
            <person name="Culley D."/>
            <person name="Magnuson J.K."/>
            <person name="James T.Y."/>
            <person name="O'Malley M.A."/>
            <person name="Stajich J.E."/>
            <person name="Spatafora J.W."/>
            <person name="Visel A."/>
            <person name="Grigoriev I.V."/>
        </authorList>
    </citation>
    <scope>NUCLEOTIDE SEQUENCE [LARGE SCALE GENOMIC DNA]</scope>
    <source>
        <strain evidence="5 6">ATCC 12442</strain>
    </source>
</reference>
<dbReference type="GO" id="GO:0046523">
    <property type="term" value="F:S-methyl-5-thioribose-1-phosphate isomerase activity"/>
    <property type="evidence" value="ECO:0007669"/>
    <property type="project" value="TreeGrafter"/>
</dbReference>
<dbReference type="EMBL" id="MCFD01000023">
    <property type="protein sequence ID" value="ORX65664.1"/>
    <property type="molecule type" value="Genomic_DNA"/>
</dbReference>
<dbReference type="PANTHER" id="PTHR43475">
    <property type="entry name" value="METHYLTHIORIBOSE-1-PHOSPHATE ISOMERASE"/>
    <property type="match status" value="1"/>
</dbReference>
<organism evidence="5 6">
    <name type="scientific">Linderina pennispora</name>
    <dbReference type="NCBI Taxonomy" id="61395"/>
    <lineage>
        <taxon>Eukaryota</taxon>
        <taxon>Fungi</taxon>
        <taxon>Fungi incertae sedis</taxon>
        <taxon>Zoopagomycota</taxon>
        <taxon>Kickxellomycotina</taxon>
        <taxon>Kickxellomycetes</taxon>
        <taxon>Kickxellales</taxon>
        <taxon>Kickxellaceae</taxon>
        <taxon>Linderina</taxon>
    </lineage>
</organism>
<evidence type="ECO:0000313" key="5">
    <source>
        <dbReference type="EMBL" id="ORX65664.1"/>
    </source>
</evidence>
<dbReference type="OrthoDB" id="2461at2759"/>
<keyword evidence="5" id="KW-0648">Protein biosynthesis</keyword>
<dbReference type="AlphaFoldDB" id="A0A1Y1VXX9"/>
<dbReference type="InterPro" id="IPR005251">
    <property type="entry name" value="IF-M1Pi"/>
</dbReference>